<protein>
    <submittedName>
        <fullName evidence="1">Uncharacterized protein</fullName>
    </submittedName>
</protein>
<dbReference type="Proteomes" id="UP000177785">
    <property type="component" value="Unassembled WGS sequence"/>
</dbReference>
<gene>
    <name evidence="1" type="ORF">A2756_06455</name>
</gene>
<evidence type="ECO:0000313" key="2">
    <source>
        <dbReference type="Proteomes" id="UP000177785"/>
    </source>
</evidence>
<dbReference type="AlphaFoldDB" id="A0A1G2G7H9"/>
<reference evidence="1 2" key="1">
    <citation type="journal article" date="2016" name="Nat. Commun.">
        <title>Thousands of microbial genomes shed light on interconnected biogeochemical processes in an aquifer system.</title>
        <authorList>
            <person name="Anantharaman K."/>
            <person name="Brown C.T."/>
            <person name="Hug L.A."/>
            <person name="Sharon I."/>
            <person name="Castelle C.J."/>
            <person name="Probst A.J."/>
            <person name="Thomas B.C."/>
            <person name="Singh A."/>
            <person name="Wilkins M.J."/>
            <person name="Karaoz U."/>
            <person name="Brodie E.L."/>
            <person name="Williams K.H."/>
            <person name="Hubbard S.S."/>
            <person name="Banfield J.F."/>
        </authorList>
    </citation>
    <scope>NUCLEOTIDE SEQUENCE [LARGE SCALE GENOMIC DNA]</scope>
</reference>
<dbReference type="STRING" id="1802115.A2756_06455"/>
<name>A0A1G2G7H9_9BACT</name>
<proteinExistence type="predicted"/>
<comment type="caution">
    <text evidence="1">The sequence shown here is derived from an EMBL/GenBank/DDBJ whole genome shotgun (WGS) entry which is preliminary data.</text>
</comment>
<organism evidence="1 2">
    <name type="scientific">Candidatus Ryanbacteria bacterium RIFCSPHIGHO2_01_FULL_48_27</name>
    <dbReference type="NCBI Taxonomy" id="1802115"/>
    <lineage>
        <taxon>Bacteria</taxon>
        <taxon>Candidatus Ryaniibacteriota</taxon>
    </lineage>
</organism>
<accession>A0A1G2G7H9</accession>
<dbReference type="EMBL" id="MHNL01000001">
    <property type="protein sequence ID" value="OGZ46215.1"/>
    <property type="molecule type" value="Genomic_DNA"/>
</dbReference>
<evidence type="ECO:0000313" key="1">
    <source>
        <dbReference type="EMBL" id="OGZ46215.1"/>
    </source>
</evidence>
<sequence length="141" mass="16499">MDFDRSIFMQDILTPDQFFDRIRNVLYRQPEKRLLYAILFDAIHCFQAYLLANKTHQKRLYTEAAAWLFGDDTTWHFSFLNICDLLDLDAGYLRIGITQWREHTIKRAEMGKNPPKRRDAVGEQVVAMLLPAHKGKTPASP</sequence>